<gene>
    <name evidence="7" type="primary">hxsC</name>
    <name evidence="7" type="ORF">CVO77_17165</name>
</gene>
<dbReference type="SUPFAM" id="SSF102114">
    <property type="entry name" value="Radical SAM enzymes"/>
    <property type="match status" value="1"/>
</dbReference>
<evidence type="ECO:0000256" key="3">
    <source>
        <dbReference type="ARBA" id="ARBA00022723"/>
    </source>
</evidence>
<comment type="cofactor">
    <cofactor evidence="1">
        <name>[4Fe-4S] cluster</name>
        <dbReference type="ChEBI" id="CHEBI:49883"/>
    </cofactor>
</comment>
<name>A0A2S8B310_9SPHN</name>
<dbReference type="PANTHER" id="PTHR11228">
    <property type="entry name" value="RADICAL SAM DOMAIN PROTEIN"/>
    <property type="match status" value="1"/>
</dbReference>
<dbReference type="PANTHER" id="PTHR11228:SF34">
    <property type="entry name" value="TUNGSTEN-CONTAINING ALDEHYDE FERREDOXIN OXIDOREDUCTASE COFACTOR MODIFYING PROTEIN"/>
    <property type="match status" value="1"/>
</dbReference>
<feature type="domain" description="Radical SAM core" evidence="6">
    <location>
        <begin position="90"/>
        <end position="234"/>
    </location>
</feature>
<dbReference type="SFLD" id="SFLDS00029">
    <property type="entry name" value="Radical_SAM"/>
    <property type="match status" value="1"/>
</dbReference>
<comment type="caution">
    <text evidence="7">The sequence shown here is derived from an EMBL/GenBank/DDBJ whole genome shotgun (WGS) entry which is preliminary data.</text>
</comment>
<dbReference type="EMBL" id="PHFW01000003">
    <property type="protein sequence ID" value="PQM26733.1"/>
    <property type="molecule type" value="Genomic_DNA"/>
</dbReference>
<accession>A0A2S8B310</accession>
<keyword evidence="2" id="KW-0949">S-adenosyl-L-methionine</keyword>
<dbReference type="AlphaFoldDB" id="A0A2S8B310"/>
<dbReference type="InterPro" id="IPR058240">
    <property type="entry name" value="rSAM_sf"/>
</dbReference>
<dbReference type="CDD" id="cd01335">
    <property type="entry name" value="Radical_SAM"/>
    <property type="match status" value="1"/>
</dbReference>
<dbReference type="SFLD" id="SFLDG01067">
    <property type="entry name" value="SPASM/twitch_domain_containing"/>
    <property type="match status" value="1"/>
</dbReference>
<evidence type="ECO:0000256" key="4">
    <source>
        <dbReference type="ARBA" id="ARBA00023004"/>
    </source>
</evidence>
<proteinExistence type="predicted"/>
<dbReference type="GO" id="GO:0046872">
    <property type="term" value="F:metal ion binding"/>
    <property type="evidence" value="ECO:0007669"/>
    <property type="project" value="UniProtKB-KW"/>
</dbReference>
<sequence length="360" mass="40281">MIPLLLPATSEARRPFVCRVQDSADNLSDAADALIVGSDVAEYMLSGRDGVFAVGRGGTQSLAGDVLLVDPENGRAERIFRHGSRHNTLLVTERCDQLCVMCSQPPKKTHVDRFAYFEEACLLSAKDSVIGISGGEPTLYKEELFRLIERTAEVRPDVGFHILSNGQHFTADDIERLRQPAYRNMIWGIPLYAPNAPLHDEIVGKADAYARLLESFAVLMRAGARVELRTVLLSPNVASLPMLARFITRHLGFIECWSIMQLENIGFAKNRWSNLYVDHRRHFGEIAAAIDTAQMRHVPVRLFNFPRCTVPANYRDLAPASISDWKRKYAPACEGCNEREACAGFFEWHPDADIGRVTPL</sequence>
<evidence type="ECO:0000313" key="7">
    <source>
        <dbReference type="EMBL" id="PQM26733.1"/>
    </source>
</evidence>
<keyword evidence="4" id="KW-0408">Iron</keyword>
<dbReference type="SFLD" id="SFLDG01103">
    <property type="entry name" value="Uncharacterised_Radical_SAM_Su"/>
    <property type="match status" value="1"/>
</dbReference>
<dbReference type="Pfam" id="PF04055">
    <property type="entry name" value="Radical_SAM"/>
    <property type="match status" value="1"/>
</dbReference>
<dbReference type="Gene3D" id="3.20.20.70">
    <property type="entry name" value="Aldolase class I"/>
    <property type="match status" value="1"/>
</dbReference>
<evidence type="ECO:0000256" key="1">
    <source>
        <dbReference type="ARBA" id="ARBA00001966"/>
    </source>
</evidence>
<keyword evidence="8" id="KW-1185">Reference proteome</keyword>
<evidence type="ECO:0000256" key="5">
    <source>
        <dbReference type="ARBA" id="ARBA00023014"/>
    </source>
</evidence>
<dbReference type="NCBIfam" id="TIGR03977">
    <property type="entry name" value="rSAM_pair_HxsC"/>
    <property type="match status" value="1"/>
</dbReference>
<evidence type="ECO:0000259" key="6">
    <source>
        <dbReference type="Pfam" id="PF04055"/>
    </source>
</evidence>
<organism evidence="7 8">
    <name type="scientific">Sphingopyxis lindanitolerans</name>
    <dbReference type="NCBI Taxonomy" id="2054227"/>
    <lineage>
        <taxon>Bacteria</taxon>
        <taxon>Pseudomonadati</taxon>
        <taxon>Pseudomonadota</taxon>
        <taxon>Alphaproteobacteria</taxon>
        <taxon>Sphingomonadales</taxon>
        <taxon>Sphingomonadaceae</taxon>
        <taxon>Sphingopyxis</taxon>
    </lineage>
</organism>
<keyword evidence="3" id="KW-0479">Metal-binding</keyword>
<keyword evidence="5" id="KW-0411">Iron-sulfur</keyword>
<dbReference type="InterPro" id="IPR024032">
    <property type="entry name" value="rSAM_paired_HxsC"/>
</dbReference>
<dbReference type="InterPro" id="IPR007197">
    <property type="entry name" value="rSAM"/>
</dbReference>
<evidence type="ECO:0000256" key="2">
    <source>
        <dbReference type="ARBA" id="ARBA00022691"/>
    </source>
</evidence>
<dbReference type="InterPro" id="IPR050377">
    <property type="entry name" value="Radical_SAM_PqqE_MftC-like"/>
</dbReference>
<dbReference type="Proteomes" id="UP000238954">
    <property type="component" value="Chromosome"/>
</dbReference>
<dbReference type="RefSeq" id="WP_106000103.1">
    <property type="nucleotide sequence ID" value="NZ_CM009578.1"/>
</dbReference>
<reference evidence="8" key="1">
    <citation type="submission" date="2017-11" db="EMBL/GenBank/DDBJ databases">
        <title>The complete genome sequence of Sphingopyxis pomeranensis sp. nov. strain WS5A3p.</title>
        <authorList>
            <person name="Kaminski M.A."/>
        </authorList>
    </citation>
    <scope>NUCLEOTIDE SEQUENCE [LARGE SCALE GENOMIC DNA]</scope>
    <source>
        <strain evidence="8">WS5A3p</strain>
    </source>
</reference>
<dbReference type="InterPro" id="IPR013785">
    <property type="entry name" value="Aldolase_TIM"/>
</dbReference>
<dbReference type="GO" id="GO:0003824">
    <property type="term" value="F:catalytic activity"/>
    <property type="evidence" value="ECO:0007669"/>
    <property type="project" value="InterPro"/>
</dbReference>
<protein>
    <submittedName>
        <fullName evidence="7">His-Xaa-Ser system radical SAM maturase HxsC</fullName>
    </submittedName>
</protein>
<dbReference type="OrthoDB" id="4501241at2"/>
<evidence type="ECO:0000313" key="8">
    <source>
        <dbReference type="Proteomes" id="UP000238954"/>
    </source>
</evidence>
<dbReference type="GO" id="GO:0051536">
    <property type="term" value="F:iron-sulfur cluster binding"/>
    <property type="evidence" value="ECO:0007669"/>
    <property type="project" value="UniProtKB-KW"/>
</dbReference>